<dbReference type="InterPro" id="IPR011006">
    <property type="entry name" value="CheY-like_superfamily"/>
</dbReference>
<reference evidence="4" key="1">
    <citation type="journal article" date="2006" name="Nature">
        <title>Deciphering the evolution and metabolism of an anammox bacterium from a community genome.</title>
        <authorList>
            <person name="Strous M."/>
            <person name="Pelletier E."/>
            <person name="Mangenot S."/>
            <person name="Rattei T."/>
            <person name="Lehner A."/>
            <person name="Taylor M.W."/>
            <person name="Horn M."/>
            <person name="Daims H."/>
            <person name="Bartol-Mavel D."/>
            <person name="Wincker P."/>
            <person name="Barbe V."/>
            <person name="Fonknechten N."/>
            <person name="Vallenet D."/>
            <person name="Segurens B."/>
            <person name="Schenowitz-Truong C."/>
            <person name="Medigue C."/>
            <person name="Collingro A."/>
            <person name="Snel B."/>
            <person name="Dutilh B.E."/>
            <person name="OpDenCamp H.J.M."/>
            <person name="vanDerDrift C."/>
            <person name="Cirpus I."/>
            <person name="vanDePas-Schoonen K.T."/>
            <person name="Harhangi H.R."/>
            <person name="vanNiftrik L."/>
            <person name="Schmid M."/>
            <person name="Keltjens J."/>
            <person name="vanDeVossenberg J."/>
            <person name="Kartal B."/>
            <person name="Meier H."/>
            <person name="Frishman D."/>
            <person name="Huynen M.A."/>
            <person name="Mewes H."/>
            <person name="Weissenbach J."/>
            <person name="Jetten M.S.M."/>
            <person name="Wagner M."/>
            <person name="LePaslier D."/>
        </authorList>
    </citation>
    <scope>NUCLEOTIDE SEQUENCE</scope>
</reference>
<evidence type="ECO:0000313" key="6">
    <source>
        <dbReference type="EMBL" id="SOH03227.1"/>
    </source>
</evidence>
<dbReference type="InterPro" id="IPR052020">
    <property type="entry name" value="Cyclic_di-GMP/3'3'-cGAMP_PDE"/>
</dbReference>
<dbReference type="Gene3D" id="3.40.50.2300">
    <property type="match status" value="1"/>
</dbReference>
<evidence type="ECO:0000256" key="1">
    <source>
        <dbReference type="PROSITE-ProRule" id="PRU00169"/>
    </source>
</evidence>
<evidence type="ECO:0000313" key="7">
    <source>
        <dbReference type="Proteomes" id="UP000221734"/>
    </source>
</evidence>
<evidence type="ECO:0000259" key="3">
    <source>
        <dbReference type="PROSITE" id="PS51832"/>
    </source>
</evidence>
<dbReference type="Proteomes" id="UP000501926">
    <property type="component" value="Chromosome"/>
</dbReference>
<evidence type="ECO:0000313" key="4">
    <source>
        <dbReference type="EMBL" id="CAJ74186.1"/>
    </source>
</evidence>
<dbReference type="EC" id="3.1.4.-" evidence="5"/>
<dbReference type="GO" id="GO:0016787">
    <property type="term" value="F:hydrolase activity"/>
    <property type="evidence" value="ECO:0007669"/>
    <property type="project" value="UniProtKB-KW"/>
</dbReference>
<reference evidence="7" key="3">
    <citation type="submission" date="2017-10" db="EMBL/GenBank/DDBJ databases">
        <authorList>
            <person name="Frank J."/>
        </authorList>
    </citation>
    <scope>NUCLEOTIDE SEQUENCE [LARGE SCALE GENOMIC DNA]</scope>
</reference>
<dbReference type="Proteomes" id="UP000221734">
    <property type="component" value="Chromosome Kuenenia_stuttgartiensis_MBR1"/>
</dbReference>
<sequence>MELLYPEKEKPPLILVVDDVEAHLELIEAVLTTERYRVEATTDVKKAIRFTETHSPELAILDVMMPGMNGYELCKRLKSTSRRKFFPIILVTSLNQVEDKITGLEAGADDFFSKPFNTLELITKIRSLIKLERLQDELECSEDIIFTLAITIEAKDYYTKGHSERVGNLSAEFAGFLGFPDKDIISIRKGGILHDIGKIGINEAILLKSARLSEDETTLVRDHPVIGSKICKPLYSLRQALPIIRSHHERWDGKGYPDGLTGNEIPVMARMVNIIDTFDAMTSIRPYRNGVFTREEVIATMKKEKMSGQWDPHLTGKFIEMMEKQYLNQWPLKRD</sequence>
<dbReference type="SMART" id="SM00471">
    <property type="entry name" value="HDc"/>
    <property type="match status" value="1"/>
</dbReference>
<gene>
    <name evidence="5" type="ORF">KsCSTR_19010</name>
    <name evidence="6" type="ORF">KSMBR1_0716</name>
    <name evidence="4" type="ORF">kuste3424</name>
</gene>
<dbReference type="SMART" id="SM00448">
    <property type="entry name" value="REC"/>
    <property type="match status" value="1"/>
</dbReference>
<dbReference type="PROSITE" id="PS50110">
    <property type="entry name" value="RESPONSE_REGULATORY"/>
    <property type="match status" value="1"/>
</dbReference>
<dbReference type="Gene3D" id="1.10.3210.10">
    <property type="entry name" value="Hypothetical protein af1432"/>
    <property type="match status" value="1"/>
</dbReference>
<keyword evidence="5" id="KW-0378">Hydrolase</keyword>
<dbReference type="EMBL" id="LT934425">
    <property type="protein sequence ID" value="SOH03227.1"/>
    <property type="molecule type" value="Genomic_DNA"/>
</dbReference>
<keyword evidence="1" id="KW-0597">Phosphoprotein</keyword>
<dbReference type="SUPFAM" id="SSF109604">
    <property type="entry name" value="HD-domain/PDEase-like"/>
    <property type="match status" value="1"/>
</dbReference>
<evidence type="ECO:0000313" key="8">
    <source>
        <dbReference type="Proteomes" id="UP000501926"/>
    </source>
</evidence>
<protein>
    <submittedName>
        <fullName evidence="5">Putative cyclic di-GMP phosphodiesterase</fullName>
        <ecNumber evidence="5">3.1.4.-</ecNumber>
    </submittedName>
</protein>
<dbReference type="PROSITE" id="PS51832">
    <property type="entry name" value="HD_GYP"/>
    <property type="match status" value="1"/>
</dbReference>
<dbReference type="EMBL" id="CP049055">
    <property type="protein sequence ID" value="QII11280.1"/>
    <property type="molecule type" value="Genomic_DNA"/>
</dbReference>
<organism evidence="4">
    <name type="scientific">Kuenenia stuttgartiensis</name>
    <dbReference type="NCBI Taxonomy" id="174633"/>
    <lineage>
        <taxon>Bacteria</taxon>
        <taxon>Pseudomonadati</taxon>
        <taxon>Planctomycetota</taxon>
        <taxon>Candidatus Brocadiia</taxon>
        <taxon>Candidatus Brocadiales</taxon>
        <taxon>Candidatus Brocadiaceae</taxon>
        <taxon>Candidatus Kuenenia</taxon>
    </lineage>
</organism>
<feature type="modified residue" description="4-aspartylphosphate" evidence="1">
    <location>
        <position position="62"/>
    </location>
</feature>
<dbReference type="RefSeq" id="WP_099324094.1">
    <property type="nucleotide sequence ID" value="NZ_CP049055.1"/>
</dbReference>
<feature type="domain" description="Response regulatory" evidence="2">
    <location>
        <begin position="13"/>
        <end position="129"/>
    </location>
</feature>
<dbReference type="InterPro" id="IPR037522">
    <property type="entry name" value="HD_GYP_dom"/>
</dbReference>
<name>Q1Q2E4_KUEST</name>
<proteinExistence type="predicted"/>
<dbReference type="EMBL" id="CT573071">
    <property type="protein sequence ID" value="CAJ74186.1"/>
    <property type="molecule type" value="Genomic_DNA"/>
</dbReference>
<dbReference type="AlphaFoldDB" id="Q1Q2E4"/>
<keyword evidence="7" id="KW-1185">Reference proteome</keyword>
<dbReference type="GO" id="GO:0000160">
    <property type="term" value="P:phosphorelay signal transduction system"/>
    <property type="evidence" value="ECO:0007669"/>
    <property type="project" value="InterPro"/>
</dbReference>
<dbReference type="InterPro" id="IPR003607">
    <property type="entry name" value="HD/PDEase_dom"/>
</dbReference>
<dbReference type="SUPFAM" id="SSF52172">
    <property type="entry name" value="CheY-like"/>
    <property type="match status" value="1"/>
</dbReference>
<dbReference type="KEGG" id="kst:KSMBR1_0716"/>
<feature type="domain" description="HD-GYP" evidence="3">
    <location>
        <begin position="137"/>
        <end position="334"/>
    </location>
</feature>
<dbReference type="PANTHER" id="PTHR45228">
    <property type="entry name" value="CYCLIC DI-GMP PHOSPHODIESTERASE TM_0186-RELATED"/>
    <property type="match status" value="1"/>
</dbReference>
<evidence type="ECO:0000313" key="5">
    <source>
        <dbReference type="EMBL" id="QII11280.1"/>
    </source>
</evidence>
<dbReference type="OrthoDB" id="9804747at2"/>
<reference evidence="5 8" key="5">
    <citation type="submission" date="2020-02" db="EMBL/GenBank/DDBJ databases">
        <title>Newly sequenced genome of strain CSTR1 showed variability in Candidatus Kuenenia stuttgartiensis genomes.</title>
        <authorList>
            <person name="Ding C."/>
            <person name="Adrian L."/>
        </authorList>
    </citation>
    <scope>NUCLEOTIDE SEQUENCE [LARGE SCALE GENOMIC DNA]</scope>
    <source>
        <strain evidence="5 8">CSTR1</strain>
    </source>
</reference>
<dbReference type="Pfam" id="PF13487">
    <property type="entry name" value="HD_5"/>
    <property type="match status" value="1"/>
</dbReference>
<dbReference type="Pfam" id="PF00072">
    <property type="entry name" value="Response_reg"/>
    <property type="match status" value="1"/>
</dbReference>
<reference evidence="4" key="2">
    <citation type="submission" date="2006-01" db="EMBL/GenBank/DDBJ databases">
        <authorList>
            <person name="Genoscope"/>
        </authorList>
    </citation>
    <scope>NUCLEOTIDE SEQUENCE</scope>
</reference>
<dbReference type="CDD" id="cd00077">
    <property type="entry name" value="HDc"/>
    <property type="match status" value="1"/>
</dbReference>
<reference evidence="6" key="4">
    <citation type="submission" date="2017-10" db="EMBL/GenBank/DDBJ databases">
        <authorList>
            <person name="Banno H."/>
            <person name="Chua N.-H."/>
        </authorList>
    </citation>
    <scope>NUCLEOTIDE SEQUENCE [LARGE SCALE GENOMIC DNA]</scope>
    <source>
        <strain evidence="6">Kuenenia_mbr1_ru-nijmegen</strain>
    </source>
</reference>
<dbReference type="InterPro" id="IPR001789">
    <property type="entry name" value="Sig_transdc_resp-reg_receiver"/>
</dbReference>
<evidence type="ECO:0000259" key="2">
    <source>
        <dbReference type="PROSITE" id="PS50110"/>
    </source>
</evidence>
<accession>Q1Q2E4</accession>